<dbReference type="EMBL" id="AAYH02000042">
    <property type="protein sequence ID" value="EDO54375.1"/>
    <property type="molecule type" value="Genomic_DNA"/>
</dbReference>
<organism evidence="1 2">
    <name type="scientific">Bacteroides uniformis (strain ATCC 8492 / DSM 6597 / CCUG 4942 / CIP 103695 / JCM 5828 / KCTC 5204 / NCTC 13054 / VPI 0061)</name>
    <dbReference type="NCBI Taxonomy" id="411479"/>
    <lineage>
        <taxon>Bacteria</taxon>
        <taxon>Pseudomonadati</taxon>
        <taxon>Bacteroidota</taxon>
        <taxon>Bacteroidia</taxon>
        <taxon>Bacteroidales</taxon>
        <taxon>Bacteroidaceae</taxon>
        <taxon>Bacteroides</taxon>
    </lineage>
</organism>
<keyword evidence="2" id="KW-1185">Reference proteome</keyword>
<dbReference type="AlphaFoldDB" id="A0ABC9NCB6"/>
<reference evidence="1" key="1">
    <citation type="submission" date="2007-06" db="EMBL/GenBank/DDBJ databases">
        <authorList>
            <person name="Fulton L."/>
            <person name="Clifton S."/>
            <person name="Fulton B."/>
            <person name="Xu J."/>
            <person name="Minx P."/>
            <person name="Pepin K.H."/>
            <person name="Johnson M."/>
            <person name="Thiruvilangam P."/>
            <person name="Bhonagiri V."/>
            <person name="Nash W.E."/>
            <person name="Mardis E.R."/>
            <person name="Wilson R.K."/>
        </authorList>
    </citation>
    <scope>NUCLEOTIDE SEQUENCE [LARGE SCALE GENOMIC DNA]</scope>
    <source>
        <strain evidence="1">ATCC 8492</strain>
    </source>
</reference>
<gene>
    <name evidence="1" type="ORF">BACUNI_01851</name>
</gene>
<reference evidence="1" key="2">
    <citation type="submission" date="2013-11" db="EMBL/GenBank/DDBJ databases">
        <title>Draft genome sequence of Bacteroides uniformis (ATCC 8492).</title>
        <authorList>
            <person name="Sudarsanam P."/>
            <person name="Ley R."/>
            <person name="Guruge J."/>
            <person name="Turnbaugh P.J."/>
            <person name="Mahowald M."/>
            <person name="Liep D."/>
            <person name="Gordon J."/>
        </authorList>
    </citation>
    <scope>NUCLEOTIDE SEQUENCE</scope>
    <source>
        <strain evidence="1">ATCC 8492</strain>
    </source>
</reference>
<evidence type="ECO:0000313" key="2">
    <source>
        <dbReference type="Proteomes" id="UP000004110"/>
    </source>
</evidence>
<sequence length="34" mass="4182">MAKILNYWYSTIYYTKKKSARKKWGRICKTSINH</sequence>
<name>A0ABC9NCB6_BACUC</name>
<accession>A0ABC9NCB6</accession>
<dbReference type="Proteomes" id="UP000004110">
    <property type="component" value="Unassembled WGS sequence"/>
</dbReference>
<proteinExistence type="predicted"/>
<evidence type="ECO:0000313" key="1">
    <source>
        <dbReference type="EMBL" id="EDO54375.1"/>
    </source>
</evidence>
<comment type="caution">
    <text evidence="1">The sequence shown here is derived from an EMBL/GenBank/DDBJ whole genome shotgun (WGS) entry which is preliminary data.</text>
</comment>
<protein>
    <submittedName>
        <fullName evidence="1">Uncharacterized protein</fullName>
    </submittedName>
</protein>